<evidence type="ECO:0000313" key="6">
    <source>
        <dbReference type="Proteomes" id="UP000734823"/>
    </source>
</evidence>
<evidence type="ECO:0000313" key="5">
    <source>
        <dbReference type="EMBL" id="MBC6446836.1"/>
    </source>
</evidence>
<evidence type="ECO:0000256" key="1">
    <source>
        <dbReference type="ARBA" id="ARBA00022658"/>
    </source>
</evidence>
<evidence type="ECO:0000259" key="4">
    <source>
        <dbReference type="Pfam" id="PF25390"/>
    </source>
</evidence>
<dbReference type="InterPro" id="IPR051553">
    <property type="entry name" value="Ran_GTPase-activating"/>
</dbReference>
<dbReference type="InterPro" id="IPR058923">
    <property type="entry name" value="RCC1-like_dom"/>
</dbReference>
<dbReference type="EMBL" id="JABVED010000003">
    <property type="protein sequence ID" value="MBC6446836.1"/>
    <property type="molecule type" value="Genomic_DNA"/>
</dbReference>
<keyword evidence="6" id="KW-1185">Reference proteome</keyword>
<accession>A0ABR7L2B6</accession>
<sequence length="751" mass="75270">MRYQMRSAMLAAATALLSITVIGSASAAPVPVAGSGFTELEPVRVLDTRGGAGIPVAGGASVTLDLSAKVPESATAVVLNVTGTAPTRDTYVTVFPHGAERPTASNLNLSAGETRPNLVTVAIGVGRKVELFNNAGSVHLVADLAGFYAADAGVKFASLDPVRVLDTRSSAPVSQGGTVTIDLSAKVPAWATAVTFNLTGTAPTSSTFVTAWPTGTARPTASNLNLVAGQTSPNLVTVALGADRKVSLFNNAGTVQLVADLAGYYGKDADLLFTPVAPVRAVDTRDANQPVLPNNPVTIDLKTAIRGLTATPVAVVFNLTGTAPTTATYVTASPGARTATSNLNLVTGQTAANLVTVGVTPAATFALHNNAGSVHLIADIAGYFTRGCASASGCVFSWGANSAGQLGDGSTQASRATPGPVFGLPGIIQISAGTRENIALRADGAVFVWGDGDVVPGPAIAYSPVAIPQLAADVEQVSATDDNALALKSDGTVWAWGDGEFGQLGNGGTADSAVPVRVGSLTGVRAVAMGATTGYAMKSDGTVWAWGDNRKGSLGNGTTCVPATGVNCHSTAPVQVTGLTGVIAISEDGFALRADQTVWTWGANDAGLLGTDATQSSTTPAQVTALADVVQISGGNTNRYAMRADGTVWAWGANSEGQLGNGAGGGVSAVPVQVSGIDDAIGIGFGEGHTGYAVRADGSAWGWGHNLNGELGPDVATATSEVPVRIGGLNGVTAISGYSHGALALVDSGQR</sequence>
<organism evidence="5 6">
    <name type="scientific">Actinokineospora xionganensis</name>
    <dbReference type="NCBI Taxonomy" id="2684470"/>
    <lineage>
        <taxon>Bacteria</taxon>
        <taxon>Bacillati</taxon>
        <taxon>Actinomycetota</taxon>
        <taxon>Actinomycetes</taxon>
        <taxon>Pseudonocardiales</taxon>
        <taxon>Pseudonocardiaceae</taxon>
        <taxon>Actinokineospora</taxon>
    </lineage>
</organism>
<keyword evidence="2" id="KW-0677">Repeat</keyword>
<dbReference type="Pfam" id="PF25390">
    <property type="entry name" value="WD40_RLD"/>
    <property type="match status" value="1"/>
</dbReference>
<dbReference type="SUPFAM" id="SSF50985">
    <property type="entry name" value="RCC1/BLIP-II"/>
    <property type="match status" value="1"/>
</dbReference>
<dbReference type="Proteomes" id="UP000734823">
    <property type="component" value="Unassembled WGS sequence"/>
</dbReference>
<keyword evidence="1" id="KW-0344">Guanine-nucleotide releasing factor</keyword>
<keyword evidence="3" id="KW-0732">Signal</keyword>
<dbReference type="PANTHER" id="PTHR45982">
    <property type="entry name" value="REGULATOR OF CHROMOSOME CONDENSATION"/>
    <property type="match status" value="1"/>
</dbReference>
<dbReference type="PANTHER" id="PTHR45982:SF1">
    <property type="entry name" value="REGULATOR OF CHROMOSOME CONDENSATION"/>
    <property type="match status" value="1"/>
</dbReference>
<dbReference type="InterPro" id="IPR009091">
    <property type="entry name" value="RCC1/BLIP-II"/>
</dbReference>
<dbReference type="InterPro" id="IPR000408">
    <property type="entry name" value="Reg_chr_condens"/>
</dbReference>
<gene>
    <name evidence="5" type="ORF">GPZ80_06555</name>
</gene>
<protein>
    <recommendedName>
        <fullName evidence="4">RCC1-like domain-containing protein</fullName>
    </recommendedName>
</protein>
<dbReference type="PROSITE" id="PS50012">
    <property type="entry name" value="RCC1_3"/>
    <property type="match status" value="7"/>
</dbReference>
<comment type="caution">
    <text evidence="5">The sequence shown here is derived from an EMBL/GenBank/DDBJ whole genome shotgun (WGS) entry which is preliminary data.</text>
</comment>
<dbReference type="Pfam" id="PF00415">
    <property type="entry name" value="RCC1"/>
    <property type="match status" value="1"/>
</dbReference>
<feature type="chain" id="PRO_5045602487" description="RCC1-like domain-containing protein" evidence="3">
    <location>
        <begin position="28"/>
        <end position="751"/>
    </location>
</feature>
<dbReference type="Gene3D" id="2.130.10.30">
    <property type="entry name" value="Regulator of chromosome condensation 1/beta-lactamase-inhibitor protein II"/>
    <property type="match status" value="3"/>
</dbReference>
<feature type="signal peptide" evidence="3">
    <location>
        <begin position="1"/>
        <end position="27"/>
    </location>
</feature>
<name>A0ABR7L2B6_9PSEU</name>
<reference evidence="5 6" key="1">
    <citation type="submission" date="2020-06" db="EMBL/GenBank/DDBJ databases">
        <title>Actinokineospora xiongansis sp. nov., isolated from soil of Baiyangdian.</title>
        <authorList>
            <person name="Zhang X."/>
        </authorList>
    </citation>
    <scope>NUCLEOTIDE SEQUENCE [LARGE SCALE GENOMIC DNA]</scope>
    <source>
        <strain evidence="5 6">HBU206404</strain>
    </source>
</reference>
<dbReference type="PRINTS" id="PR00633">
    <property type="entry name" value="RCCNDNSATION"/>
</dbReference>
<proteinExistence type="predicted"/>
<evidence type="ECO:0000256" key="3">
    <source>
        <dbReference type="SAM" id="SignalP"/>
    </source>
</evidence>
<evidence type="ECO:0000256" key="2">
    <source>
        <dbReference type="ARBA" id="ARBA00022737"/>
    </source>
</evidence>
<feature type="domain" description="RCC1-like" evidence="4">
    <location>
        <begin position="464"/>
        <end position="736"/>
    </location>
</feature>